<protein>
    <submittedName>
        <fullName evidence="1">Uncharacterized protein</fullName>
    </submittedName>
</protein>
<dbReference type="EMBL" id="CP036426">
    <property type="protein sequence ID" value="QDV38111.1"/>
    <property type="molecule type" value="Genomic_DNA"/>
</dbReference>
<evidence type="ECO:0000313" key="1">
    <source>
        <dbReference type="EMBL" id="QDV38111.1"/>
    </source>
</evidence>
<dbReference type="Proteomes" id="UP000317835">
    <property type="component" value="Chromosome"/>
</dbReference>
<gene>
    <name evidence="1" type="ORF">ElP_60600</name>
</gene>
<evidence type="ECO:0000313" key="2">
    <source>
        <dbReference type="Proteomes" id="UP000317835"/>
    </source>
</evidence>
<sequence>MWLNDCLRRFRLGGRADRPMAPRGLETTRKVSAPEFLSLVALFGAIDAPDPITHAKVGLGEALAAASAATTGPPPARVALGRSTTFAIHWEPIDHDAALVSESFLSDGWVRIPMDRSAT</sequence>
<reference evidence="1 2" key="1">
    <citation type="submission" date="2019-02" db="EMBL/GenBank/DDBJ databases">
        <title>Deep-cultivation of Planctomycetes and their phenomic and genomic characterization uncovers novel biology.</title>
        <authorList>
            <person name="Wiegand S."/>
            <person name="Jogler M."/>
            <person name="Boedeker C."/>
            <person name="Pinto D."/>
            <person name="Vollmers J."/>
            <person name="Rivas-Marin E."/>
            <person name="Kohn T."/>
            <person name="Peeters S.H."/>
            <person name="Heuer A."/>
            <person name="Rast P."/>
            <person name="Oberbeckmann S."/>
            <person name="Bunk B."/>
            <person name="Jeske O."/>
            <person name="Meyerdierks A."/>
            <person name="Storesund J.E."/>
            <person name="Kallscheuer N."/>
            <person name="Luecker S."/>
            <person name="Lage O.M."/>
            <person name="Pohl T."/>
            <person name="Merkel B.J."/>
            <person name="Hornburger P."/>
            <person name="Mueller R.-W."/>
            <person name="Bruemmer F."/>
            <person name="Labrenz M."/>
            <person name="Spormann A.M."/>
            <person name="Op den Camp H."/>
            <person name="Overmann J."/>
            <person name="Amann R."/>
            <person name="Jetten M.S.M."/>
            <person name="Mascher T."/>
            <person name="Medema M.H."/>
            <person name="Devos D.P."/>
            <person name="Kaster A.-K."/>
            <person name="Ovreas L."/>
            <person name="Rohde M."/>
            <person name="Galperin M.Y."/>
            <person name="Jogler C."/>
        </authorList>
    </citation>
    <scope>NUCLEOTIDE SEQUENCE [LARGE SCALE GENOMIC DNA]</scope>
    <source>
        <strain evidence="1 2">ElP</strain>
    </source>
</reference>
<dbReference type="AlphaFoldDB" id="A0A518HBA8"/>
<accession>A0A518HBA8</accession>
<keyword evidence="2" id="KW-1185">Reference proteome</keyword>
<name>A0A518HBA8_9BACT</name>
<dbReference type="KEGG" id="tpla:ElP_60600"/>
<proteinExistence type="predicted"/>
<organism evidence="1 2">
    <name type="scientific">Tautonia plasticadhaerens</name>
    <dbReference type="NCBI Taxonomy" id="2527974"/>
    <lineage>
        <taxon>Bacteria</taxon>
        <taxon>Pseudomonadati</taxon>
        <taxon>Planctomycetota</taxon>
        <taxon>Planctomycetia</taxon>
        <taxon>Isosphaerales</taxon>
        <taxon>Isosphaeraceae</taxon>
        <taxon>Tautonia</taxon>
    </lineage>
</organism>